<proteinExistence type="predicted"/>
<evidence type="ECO:0000313" key="2">
    <source>
        <dbReference type="EMBL" id="OSD06288.1"/>
    </source>
</evidence>
<protein>
    <submittedName>
        <fullName evidence="2">Uncharacterized protein</fullName>
    </submittedName>
</protein>
<reference evidence="2 3" key="1">
    <citation type="journal article" date="2015" name="Biotechnol. Biofuels">
        <title>Enhanced degradation of softwood versus hardwood by the white-rot fungus Pycnoporus coccineus.</title>
        <authorList>
            <person name="Couturier M."/>
            <person name="Navarro D."/>
            <person name="Chevret D."/>
            <person name="Henrissat B."/>
            <person name="Piumi F."/>
            <person name="Ruiz-Duenas F.J."/>
            <person name="Martinez A.T."/>
            <person name="Grigoriev I.V."/>
            <person name="Riley R."/>
            <person name="Lipzen A."/>
            <person name="Berrin J.G."/>
            <person name="Master E.R."/>
            <person name="Rosso M.N."/>
        </authorList>
    </citation>
    <scope>NUCLEOTIDE SEQUENCE [LARGE SCALE GENOMIC DNA]</scope>
    <source>
        <strain evidence="2 3">BRFM310</strain>
    </source>
</reference>
<keyword evidence="3" id="KW-1185">Reference proteome</keyword>
<evidence type="ECO:0000313" key="3">
    <source>
        <dbReference type="Proteomes" id="UP000193067"/>
    </source>
</evidence>
<sequence length="652" mass="71343">MHYASSTGPIARVHQRSIKGSEEQSDHRSQQQMKPSQKVADSVRICAIESASLTIQGARGRALGKRYTGRRQAGLDVIKDAVISLSLASEGSSSYIVRSFQQSSVVSRFPALTIPPDPNISKSATGCKRGGSYDQTAQPCPRSPIEIPRQPSLVGPLEEKNNTSVDVLSAGSRPSCDAHVQRGSDTSQKEKLRRRMGVFHHEILHLQFLSAASDFLPGPFHRPPRNPAEKISSGYKCWEFLNWFYGLVSALLFNTLPRPYWVHICQLVAGVRIVFQRRSTASQRQRAHTLLSDLAYNYKGNLRQPKSSLAIHLLSSIPGNQALVRSMTGDDIAILKYIEANVGTSQAREDWLPNGQICRSAWKEVPNQMTRISRNVKYHADGEGEVQYYFRCPIGDKTETLALVSRYSLPNETLLNLSSGVVWACRAPGDSHRHLEQDACELPIGGAVAAAIPPGLPGQLSEAEAIQTADLAEKALIPVKKPFGPTARRYSKRLKATELGVPEVQEVPASRSDSLSANVPTGTVYMHVDDQAFTDGGGQGLTAAALSKSTTASGAGQGRLPQNRSQRSNATVLAKAEFKADMLSEQMIFMARMIIANPDVSHADYVQAFKDLSANEWEALKTQCARERKEVNLISSRHCMTAVTCMLWLGTG</sequence>
<gene>
    <name evidence="2" type="ORF">PYCCODRAFT_1422601</name>
</gene>
<accession>A0A1Y2IYV3</accession>
<feature type="region of interest" description="Disordered" evidence="1">
    <location>
        <begin position="125"/>
        <end position="144"/>
    </location>
</feature>
<dbReference type="Proteomes" id="UP000193067">
    <property type="component" value="Unassembled WGS sequence"/>
</dbReference>
<dbReference type="AlphaFoldDB" id="A0A1Y2IYV3"/>
<evidence type="ECO:0000256" key="1">
    <source>
        <dbReference type="SAM" id="MobiDB-lite"/>
    </source>
</evidence>
<organism evidence="2 3">
    <name type="scientific">Trametes coccinea (strain BRFM310)</name>
    <name type="common">Pycnoporus coccineus</name>
    <dbReference type="NCBI Taxonomy" id="1353009"/>
    <lineage>
        <taxon>Eukaryota</taxon>
        <taxon>Fungi</taxon>
        <taxon>Dikarya</taxon>
        <taxon>Basidiomycota</taxon>
        <taxon>Agaricomycotina</taxon>
        <taxon>Agaricomycetes</taxon>
        <taxon>Polyporales</taxon>
        <taxon>Polyporaceae</taxon>
        <taxon>Trametes</taxon>
    </lineage>
</organism>
<dbReference type="OrthoDB" id="2669721at2759"/>
<dbReference type="STRING" id="1353009.A0A1Y2IYV3"/>
<dbReference type="EMBL" id="KZ084090">
    <property type="protein sequence ID" value="OSD06288.1"/>
    <property type="molecule type" value="Genomic_DNA"/>
</dbReference>
<feature type="compositionally biased region" description="Basic and acidic residues" evidence="1">
    <location>
        <begin position="19"/>
        <end position="29"/>
    </location>
</feature>
<feature type="region of interest" description="Disordered" evidence="1">
    <location>
        <begin position="1"/>
        <end position="39"/>
    </location>
</feature>
<name>A0A1Y2IYV3_TRAC3</name>